<protein>
    <submittedName>
        <fullName evidence="1">Uncharacterized protein</fullName>
    </submittedName>
</protein>
<dbReference type="Proteomes" id="UP000237105">
    <property type="component" value="Unassembled WGS sequence"/>
</dbReference>
<name>A0A2P5BD45_PARAD</name>
<proteinExistence type="predicted"/>
<keyword evidence="2" id="KW-1185">Reference proteome</keyword>
<accession>A0A2P5BD45</accession>
<dbReference type="AlphaFoldDB" id="A0A2P5BD45"/>
<dbReference type="EMBL" id="JXTB01000307">
    <property type="protein sequence ID" value="PON46686.1"/>
    <property type="molecule type" value="Genomic_DNA"/>
</dbReference>
<reference evidence="2" key="1">
    <citation type="submission" date="2016-06" db="EMBL/GenBank/DDBJ databases">
        <title>Parallel loss of symbiosis genes in relatives of nitrogen-fixing non-legume Parasponia.</title>
        <authorList>
            <person name="Van Velzen R."/>
            <person name="Holmer R."/>
            <person name="Bu F."/>
            <person name="Rutten L."/>
            <person name="Van Zeijl A."/>
            <person name="Liu W."/>
            <person name="Santuari L."/>
            <person name="Cao Q."/>
            <person name="Sharma T."/>
            <person name="Shen D."/>
            <person name="Roswanjaya Y."/>
            <person name="Wardhani T."/>
            <person name="Kalhor M.S."/>
            <person name="Jansen J."/>
            <person name="Van den Hoogen J."/>
            <person name="Gungor B."/>
            <person name="Hartog M."/>
            <person name="Hontelez J."/>
            <person name="Verver J."/>
            <person name="Yang W.-C."/>
            <person name="Schijlen E."/>
            <person name="Repin R."/>
            <person name="Schilthuizen M."/>
            <person name="Schranz E."/>
            <person name="Heidstra R."/>
            <person name="Miyata K."/>
            <person name="Fedorova E."/>
            <person name="Kohlen W."/>
            <person name="Bisseling T."/>
            <person name="Smit S."/>
            <person name="Geurts R."/>
        </authorList>
    </citation>
    <scope>NUCLEOTIDE SEQUENCE [LARGE SCALE GENOMIC DNA]</scope>
    <source>
        <strain evidence="2">cv. WU1-14</strain>
    </source>
</reference>
<comment type="caution">
    <text evidence="1">The sequence shown here is derived from an EMBL/GenBank/DDBJ whole genome shotgun (WGS) entry which is preliminary data.</text>
</comment>
<sequence length="116" mass="12904">MDNIDELIVSGELFRALSPLFIESLKDCLTPATNYSKPFTSRETDGATEVEDSDVISIAVMASGSADPDKTFSLSFSWSIKTTPFSVADRSEFSMYLSSKPPIEEFLYKSPDEEFH</sequence>
<evidence type="ECO:0000313" key="1">
    <source>
        <dbReference type="EMBL" id="PON46686.1"/>
    </source>
</evidence>
<evidence type="ECO:0000313" key="2">
    <source>
        <dbReference type="Proteomes" id="UP000237105"/>
    </source>
</evidence>
<organism evidence="1 2">
    <name type="scientific">Parasponia andersonii</name>
    <name type="common">Sponia andersonii</name>
    <dbReference type="NCBI Taxonomy" id="3476"/>
    <lineage>
        <taxon>Eukaryota</taxon>
        <taxon>Viridiplantae</taxon>
        <taxon>Streptophyta</taxon>
        <taxon>Embryophyta</taxon>
        <taxon>Tracheophyta</taxon>
        <taxon>Spermatophyta</taxon>
        <taxon>Magnoliopsida</taxon>
        <taxon>eudicotyledons</taxon>
        <taxon>Gunneridae</taxon>
        <taxon>Pentapetalae</taxon>
        <taxon>rosids</taxon>
        <taxon>fabids</taxon>
        <taxon>Rosales</taxon>
        <taxon>Cannabaceae</taxon>
        <taxon>Parasponia</taxon>
    </lineage>
</organism>
<gene>
    <name evidence="1" type="ORF">PanWU01x14_249820</name>
</gene>